<gene>
    <name evidence="11" type="ORF">B0J11DRAFT_552182</name>
</gene>
<dbReference type="PANTHER" id="PTHR24305:SF29">
    <property type="entry name" value="BENZOATE-PARA-HYDROXYLASE"/>
    <property type="match status" value="1"/>
</dbReference>
<comment type="caution">
    <text evidence="11">The sequence shown here is derived from an EMBL/GenBank/DDBJ whole genome shotgun (WGS) entry which is preliminary data.</text>
</comment>
<reference evidence="11" key="1">
    <citation type="journal article" date="2021" name="Nat. Commun.">
        <title>Genetic determinants of endophytism in the Arabidopsis root mycobiome.</title>
        <authorList>
            <person name="Mesny F."/>
            <person name="Miyauchi S."/>
            <person name="Thiergart T."/>
            <person name="Pickel B."/>
            <person name="Atanasova L."/>
            <person name="Karlsson M."/>
            <person name="Huettel B."/>
            <person name="Barry K.W."/>
            <person name="Haridas S."/>
            <person name="Chen C."/>
            <person name="Bauer D."/>
            <person name="Andreopoulos W."/>
            <person name="Pangilinan J."/>
            <person name="LaButti K."/>
            <person name="Riley R."/>
            <person name="Lipzen A."/>
            <person name="Clum A."/>
            <person name="Drula E."/>
            <person name="Henrissat B."/>
            <person name="Kohler A."/>
            <person name="Grigoriev I.V."/>
            <person name="Martin F.M."/>
            <person name="Hacquard S."/>
        </authorList>
    </citation>
    <scope>NUCLEOTIDE SEQUENCE</scope>
    <source>
        <strain evidence="11">MPI-CAGE-CH-0243</strain>
    </source>
</reference>
<name>A0A9P9IEK5_9PLEO</name>
<keyword evidence="7 9" id="KW-0503">Monooxygenase</keyword>
<evidence type="ECO:0000256" key="8">
    <source>
        <dbReference type="PIRSR" id="PIRSR602401-1"/>
    </source>
</evidence>
<dbReference type="GO" id="GO:0005506">
    <property type="term" value="F:iron ion binding"/>
    <property type="evidence" value="ECO:0007669"/>
    <property type="project" value="InterPro"/>
</dbReference>
<evidence type="ECO:0000256" key="6">
    <source>
        <dbReference type="ARBA" id="ARBA00023004"/>
    </source>
</evidence>
<protein>
    <submittedName>
        <fullName evidence="11">Cytochrome P450</fullName>
    </submittedName>
</protein>
<dbReference type="PROSITE" id="PS00086">
    <property type="entry name" value="CYTOCHROME_P450"/>
    <property type="match status" value="1"/>
</dbReference>
<dbReference type="PANTHER" id="PTHR24305">
    <property type="entry name" value="CYTOCHROME P450"/>
    <property type="match status" value="1"/>
</dbReference>
<evidence type="ECO:0000256" key="1">
    <source>
        <dbReference type="ARBA" id="ARBA00001971"/>
    </source>
</evidence>
<evidence type="ECO:0000256" key="10">
    <source>
        <dbReference type="SAM" id="Phobius"/>
    </source>
</evidence>
<dbReference type="OrthoDB" id="1470350at2759"/>
<evidence type="ECO:0000256" key="9">
    <source>
        <dbReference type="RuleBase" id="RU000461"/>
    </source>
</evidence>
<dbReference type="PRINTS" id="PR00385">
    <property type="entry name" value="P450"/>
</dbReference>
<accession>A0A9P9IEK5</accession>
<dbReference type="Proteomes" id="UP000700596">
    <property type="component" value="Unassembled WGS sequence"/>
</dbReference>
<dbReference type="GO" id="GO:0020037">
    <property type="term" value="F:heme binding"/>
    <property type="evidence" value="ECO:0007669"/>
    <property type="project" value="InterPro"/>
</dbReference>
<evidence type="ECO:0000313" key="12">
    <source>
        <dbReference type="Proteomes" id="UP000700596"/>
    </source>
</evidence>
<dbReference type="SUPFAM" id="SSF48264">
    <property type="entry name" value="Cytochrome P450"/>
    <property type="match status" value="1"/>
</dbReference>
<comment type="cofactor">
    <cofactor evidence="1 8">
        <name>heme</name>
        <dbReference type="ChEBI" id="CHEBI:30413"/>
    </cofactor>
</comment>
<dbReference type="InterPro" id="IPR002401">
    <property type="entry name" value="Cyt_P450_E_grp-I"/>
</dbReference>
<dbReference type="CDD" id="cd11058">
    <property type="entry name" value="CYP60B-like"/>
    <property type="match status" value="1"/>
</dbReference>
<evidence type="ECO:0000256" key="5">
    <source>
        <dbReference type="ARBA" id="ARBA00023002"/>
    </source>
</evidence>
<keyword evidence="10" id="KW-0472">Membrane</keyword>
<evidence type="ECO:0000256" key="7">
    <source>
        <dbReference type="ARBA" id="ARBA00023033"/>
    </source>
</evidence>
<keyword evidence="5 9" id="KW-0560">Oxidoreductase</keyword>
<dbReference type="Gene3D" id="1.10.630.10">
    <property type="entry name" value="Cytochrome P450"/>
    <property type="match status" value="1"/>
</dbReference>
<keyword evidence="4 8" id="KW-0479">Metal-binding</keyword>
<dbReference type="PRINTS" id="PR00463">
    <property type="entry name" value="EP450I"/>
</dbReference>
<evidence type="ECO:0000256" key="4">
    <source>
        <dbReference type="ARBA" id="ARBA00022723"/>
    </source>
</evidence>
<keyword evidence="10" id="KW-1133">Transmembrane helix</keyword>
<proteinExistence type="inferred from homology"/>
<comment type="similarity">
    <text evidence="2 9">Belongs to the cytochrome P450 family.</text>
</comment>
<dbReference type="GO" id="GO:0016705">
    <property type="term" value="F:oxidoreductase activity, acting on paired donors, with incorporation or reduction of molecular oxygen"/>
    <property type="evidence" value="ECO:0007669"/>
    <property type="project" value="InterPro"/>
</dbReference>
<feature type="binding site" description="axial binding residue" evidence="8">
    <location>
        <position position="454"/>
    </location>
    <ligand>
        <name>heme</name>
        <dbReference type="ChEBI" id="CHEBI:30413"/>
    </ligand>
    <ligandPart>
        <name>Fe</name>
        <dbReference type="ChEBI" id="CHEBI:18248"/>
    </ligandPart>
</feature>
<dbReference type="InterPro" id="IPR036396">
    <property type="entry name" value="Cyt_P450_sf"/>
</dbReference>
<dbReference type="GO" id="GO:0004497">
    <property type="term" value="F:monooxygenase activity"/>
    <property type="evidence" value="ECO:0007669"/>
    <property type="project" value="UniProtKB-KW"/>
</dbReference>
<evidence type="ECO:0000313" key="11">
    <source>
        <dbReference type="EMBL" id="KAH7118908.1"/>
    </source>
</evidence>
<dbReference type="Pfam" id="PF00067">
    <property type="entry name" value="p450"/>
    <property type="match status" value="1"/>
</dbReference>
<dbReference type="EMBL" id="JAGMWT010000012">
    <property type="protein sequence ID" value="KAH7118908.1"/>
    <property type="molecule type" value="Genomic_DNA"/>
</dbReference>
<keyword evidence="12" id="KW-1185">Reference proteome</keyword>
<keyword evidence="10" id="KW-0812">Transmembrane</keyword>
<sequence>MLADFSDGRSPAWMMVWLGGSLLVLYPLWNFIYNLIFHPLSRYPGPFLWRASRLPHLRSTWKGRLPNDVRDIHRKYGKIVRIAPNELSYADPAAHATIYSHHGGTLPFPKPASWFAPQKGRPVSISNAVRRDDHARMRRKMEPAFTERAVAKQEVIVQGYSNLFVEKLREKCEVGQGGTAIVDIVKYLTFTTVDVIGDLAFGESFHCLESDVIDDWVGLVFGYIKAAMLLANLRQYPWVAAGLLSMIPKSDREKQQYLWDVIEKRVKKRLGLETDRPDFIELWQKDDKGRNGLTRAELDANTFIMVVAGSETSATTLSAALNFLMRNPEKLAILVDEVRERFKSQEEITFASLKELKYLDAVVKETFRVASALPNGPPRISPPEGAMLCGEYIPGNTYLSTHDHTINFDPAFWHEADSFMPERWLADVPSNPESPFYNDNRGACLPFSVGPRSCIGKLLALSSVRLLLTKLLWAFDIEKANTPAGELLWESQKVFMLVEKKPFEVKLTNRV</sequence>
<evidence type="ECO:0000256" key="3">
    <source>
        <dbReference type="ARBA" id="ARBA00022617"/>
    </source>
</evidence>
<dbReference type="InterPro" id="IPR017972">
    <property type="entry name" value="Cyt_P450_CS"/>
</dbReference>
<evidence type="ECO:0000256" key="2">
    <source>
        <dbReference type="ARBA" id="ARBA00010617"/>
    </source>
</evidence>
<dbReference type="InterPro" id="IPR001128">
    <property type="entry name" value="Cyt_P450"/>
</dbReference>
<dbReference type="InterPro" id="IPR050121">
    <property type="entry name" value="Cytochrome_P450_monoxygenase"/>
</dbReference>
<keyword evidence="3 8" id="KW-0349">Heme</keyword>
<dbReference type="AlphaFoldDB" id="A0A9P9IEK5"/>
<keyword evidence="6 8" id="KW-0408">Iron</keyword>
<feature type="transmembrane region" description="Helical" evidence="10">
    <location>
        <begin position="12"/>
        <end position="33"/>
    </location>
</feature>
<organism evidence="11 12">
    <name type="scientific">Dendryphion nanum</name>
    <dbReference type="NCBI Taxonomy" id="256645"/>
    <lineage>
        <taxon>Eukaryota</taxon>
        <taxon>Fungi</taxon>
        <taxon>Dikarya</taxon>
        <taxon>Ascomycota</taxon>
        <taxon>Pezizomycotina</taxon>
        <taxon>Dothideomycetes</taxon>
        <taxon>Pleosporomycetidae</taxon>
        <taxon>Pleosporales</taxon>
        <taxon>Torulaceae</taxon>
        <taxon>Dendryphion</taxon>
    </lineage>
</organism>